<keyword evidence="3" id="KW-1185">Reference proteome</keyword>
<name>A0A7J8DC54_MOLMO</name>
<organism evidence="2 3">
    <name type="scientific">Molossus molossus</name>
    <name type="common">Pallas' mastiff bat</name>
    <name type="synonym">Vespertilio molossus</name>
    <dbReference type="NCBI Taxonomy" id="27622"/>
    <lineage>
        <taxon>Eukaryota</taxon>
        <taxon>Metazoa</taxon>
        <taxon>Chordata</taxon>
        <taxon>Craniata</taxon>
        <taxon>Vertebrata</taxon>
        <taxon>Euteleostomi</taxon>
        <taxon>Mammalia</taxon>
        <taxon>Eutheria</taxon>
        <taxon>Laurasiatheria</taxon>
        <taxon>Chiroptera</taxon>
        <taxon>Yangochiroptera</taxon>
        <taxon>Molossidae</taxon>
        <taxon>Molossus</taxon>
    </lineage>
</organism>
<dbReference type="AlphaFoldDB" id="A0A7J8DC54"/>
<feature type="region of interest" description="Disordered" evidence="1">
    <location>
        <begin position="109"/>
        <end position="148"/>
    </location>
</feature>
<dbReference type="Proteomes" id="UP000550707">
    <property type="component" value="Unassembled WGS sequence"/>
</dbReference>
<dbReference type="EMBL" id="JACASF010000018">
    <property type="protein sequence ID" value="KAF6420635.1"/>
    <property type="molecule type" value="Genomic_DNA"/>
</dbReference>
<feature type="compositionally biased region" description="Basic residues" evidence="1">
    <location>
        <begin position="55"/>
        <end position="66"/>
    </location>
</feature>
<gene>
    <name evidence="2" type="ORF">HJG59_009364</name>
</gene>
<evidence type="ECO:0000313" key="3">
    <source>
        <dbReference type="Proteomes" id="UP000550707"/>
    </source>
</evidence>
<protein>
    <submittedName>
        <fullName evidence="2">Uncharacterized protein</fullName>
    </submittedName>
</protein>
<comment type="caution">
    <text evidence="2">The sequence shown here is derived from an EMBL/GenBank/DDBJ whole genome shotgun (WGS) entry which is preliminary data.</text>
</comment>
<feature type="region of interest" description="Disordered" evidence="1">
    <location>
        <begin position="46"/>
        <end position="66"/>
    </location>
</feature>
<evidence type="ECO:0000256" key="1">
    <source>
        <dbReference type="SAM" id="MobiDB-lite"/>
    </source>
</evidence>
<accession>A0A7J8DC54</accession>
<sequence length="148" mass="16124">MGGQIVNKRAGARRGGRPGVHSSSFRHVLLGWGEALLYGVLRDEGGVKGDGRNGCKGRRPSRKDRLHRILTRKKLAHMPLVRHDPSHAGWVGGGRRGLSPDFLLRWHTLQSPLSPPRKKKKSPAEQQEEAASGKRRGARGGGPGEVRG</sequence>
<reference evidence="2 3" key="1">
    <citation type="journal article" date="2020" name="Nature">
        <title>Six reference-quality genomes reveal evolution of bat adaptations.</title>
        <authorList>
            <person name="Jebb D."/>
            <person name="Huang Z."/>
            <person name="Pippel M."/>
            <person name="Hughes G.M."/>
            <person name="Lavrichenko K."/>
            <person name="Devanna P."/>
            <person name="Winkler S."/>
            <person name="Jermiin L.S."/>
            <person name="Skirmuntt E.C."/>
            <person name="Katzourakis A."/>
            <person name="Burkitt-Gray L."/>
            <person name="Ray D.A."/>
            <person name="Sullivan K.A.M."/>
            <person name="Roscito J.G."/>
            <person name="Kirilenko B.M."/>
            <person name="Davalos L.M."/>
            <person name="Corthals A.P."/>
            <person name="Power M.L."/>
            <person name="Jones G."/>
            <person name="Ransome R.D."/>
            <person name="Dechmann D.K.N."/>
            <person name="Locatelli A.G."/>
            <person name="Puechmaille S.J."/>
            <person name="Fedrigo O."/>
            <person name="Jarvis E.D."/>
            <person name="Hiller M."/>
            <person name="Vernes S.C."/>
            <person name="Myers E.W."/>
            <person name="Teeling E.C."/>
        </authorList>
    </citation>
    <scope>NUCLEOTIDE SEQUENCE [LARGE SCALE GENOMIC DNA]</scope>
    <source>
        <strain evidence="2">MMolMol1</strain>
        <tissue evidence="2">Muscle</tissue>
    </source>
</reference>
<feature type="region of interest" description="Disordered" evidence="1">
    <location>
        <begin position="1"/>
        <end position="21"/>
    </location>
</feature>
<evidence type="ECO:0000313" key="2">
    <source>
        <dbReference type="EMBL" id="KAF6420635.1"/>
    </source>
</evidence>
<dbReference type="InParanoid" id="A0A7J8DC54"/>
<proteinExistence type="predicted"/>
<feature type="compositionally biased region" description="Gly residues" evidence="1">
    <location>
        <begin position="139"/>
        <end position="148"/>
    </location>
</feature>